<dbReference type="GO" id="GO:0003677">
    <property type="term" value="F:DNA binding"/>
    <property type="evidence" value="ECO:0007669"/>
    <property type="project" value="InterPro"/>
</dbReference>
<dbReference type="GO" id="GO:0009338">
    <property type="term" value="C:exodeoxyribonuclease V complex"/>
    <property type="evidence" value="ECO:0007669"/>
    <property type="project" value="TreeGrafter"/>
</dbReference>
<keyword evidence="3 10" id="KW-0378">Hydrolase</keyword>
<evidence type="ECO:0000313" key="12">
    <source>
        <dbReference type="EMBL" id="KLA01422.1"/>
    </source>
</evidence>
<evidence type="ECO:0000256" key="8">
    <source>
        <dbReference type="ARBA" id="ARBA00034808"/>
    </source>
</evidence>
<dbReference type="GO" id="GO:0005829">
    <property type="term" value="C:cytosol"/>
    <property type="evidence" value="ECO:0007669"/>
    <property type="project" value="TreeGrafter"/>
</dbReference>
<comment type="similarity">
    <text evidence="1">Belongs to the helicase family. UvrD subfamily.</text>
</comment>
<dbReference type="Gene3D" id="1.10.10.160">
    <property type="match status" value="1"/>
</dbReference>
<dbReference type="Gene3D" id="3.40.50.300">
    <property type="entry name" value="P-loop containing nucleotide triphosphate hydrolases"/>
    <property type="match status" value="2"/>
</dbReference>
<dbReference type="EC" id="5.6.2.4" evidence="8"/>
<reference evidence="12 13" key="1">
    <citation type="journal article" date="2015" name="Genome Announc.">
        <title>Next-Generation Whole-Genome Sequencing of Eight Strains of Bacillus cereus, Isolated from Food.</title>
        <authorList>
            <person name="Krawczyk A.O."/>
            <person name="de Jong A."/>
            <person name="Eijlander R.T."/>
            <person name="Berendsen E.M."/>
            <person name="Holsappel S."/>
            <person name="Wells-Bennik M.H."/>
            <person name="Kuipers O.P."/>
        </authorList>
    </citation>
    <scope>NUCLEOTIDE SEQUENCE [LARGE SCALE GENOMIC DNA]</scope>
    <source>
        <strain evidence="12 13">B4147</strain>
    </source>
</reference>
<reference evidence="13" key="2">
    <citation type="submission" date="2015-04" db="EMBL/GenBank/DDBJ databases">
        <title>Draft Genome Sequences of Eight Spore-Forming Food Isolates of Bacillus cereus Genome sequencing.</title>
        <authorList>
            <person name="Krawcyk A.O."/>
            <person name="de Jong A."/>
            <person name="Eijlander R.T."/>
            <person name="Berendsen E.M."/>
            <person name="Holsappel S."/>
            <person name="Wells-Bennik M."/>
            <person name="Kuipers O.P."/>
        </authorList>
    </citation>
    <scope>NUCLEOTIDE SEQUENCE [LARGE SCALE GENOMIC DNA]</scope>
    <source>
        <strain evidence="13">B4147</strain>
    </source>
</reference>
<dbReference type="InterPro" id="IPR014017">
    <property type="entry name" value="DNA_helicase_UvrD-like_C"/>
</dbReference>
<dbReference type="EMBL" id="LCYN01000001">
    <property type="protein sequence ID" value="KLA01422.1"/>
    <property type="molecule type" value="Genomic_DNA"/>
</dbReference>
<feature type="domain" description="UvrD-like helicase ATP-binding" evidence="11">
    <location>
        <begin position="300"/>
        <end position="619"/>
    </location>
</feature>
<evidence type="ECO:0000256" key="5">
    <source>
        <dbReference type="ARBA" id="ARBA00022840"/>
    </source>
</evidence>
<dbReference type="InterPro" id="IPR011528">
    <property type="entry name" value="NERD"/>
</dbReference>
<evidence type="ECO:0000256" key="2">
    <source>
        <dbReference type="ARBA" id="ARBA00022741"/>
    </source>
</evidence>
<evidence type="ECO:0000313" key="13">
    <source>
        <dbReference type="Proteomes" id="UP000035350"/>
    </source>
</evidence>
<keyword evidence="2 10" id="KW-0547">Nucleotide-binding</keyword>
<dbReference type="PANTHER" id="PTHR11070:SF23">
    <property type="entry name" value="RECBCD ENZYME SUBUNIT RECB"/>
    <property type="match status" value="1"/>
</dbReference>
<dbReference type="InterPro" id="IPR000212">
    <property type="entry name" value="DNA_helicase_UvrD/REP"/>
</dbReference>
<evidence type="ECO:0000256" key="4">
    <source>
        <dbReference type="ARBA" id="ARBA00022806"/>
    </source>
</evidence>
<dbReference type="Proteomes" id="UP000035350">
    <property type="component" value="Unassembled WGS sequence"/>
</dbReference>
<dbReference type="GO" id="GO:0043138">
    <property type="term" value="F:3'-5' DNA helicase activity"/>
    <property type="evidence" value="ECO:0007669"/>
    <property type="project" value="UniProtKB-EC"/>
</dbReference>
<dbReference type="InterPro" id="IPR014016">
    <property type="entry name" value="UvrD-like_ATP-bd"/>
</dbReference>
<comment type="catalytic activity">
    <reaction evidence="7">
        <text>Couples ATP hydrolysis with the unwinding of duplex DNA by translocating in the 3'-5' direction.</text>
        <dbReference type="EC" id="5.6.2.4"/>
    </reaction>
</comment>
<dbReference type="InterPro" id="IPR013986">
    <property type="entry name" value="DExx_box_DNA_helicase_dom_sf"/>
</dbReference>
<evidence type="ECO:0000256" key="7">
    <source>
        <dbReference type="ARBA" id="ARBA00034617"/>
    </source>
</evidence>
<sequence length="1019" mass="118902">MFIPTMLKDSPGLQAELCVWDAVTKAFDEKTSLAVHHYPMFFSNASRRREIDILIVDNILGVCVIEVKGIKIDQITAIQGHQWSYTNFYETQGSPFQQAEKQLNMLCQHLETNPLLYRRLSKRVFIALPYISEQQWRERGFDKQIHVPLPLFKEDFADRQRLLKKLQTFALSEARGRMTKLELAKISQMLGIQSTNTHSVVLDSYLPFSHLYVIQTRVDFDCYKRDISDALSRGTKVYILTYTDLQIIDLEGYEEYMKAFQLNVYRGEQSVQNPINSGYFIDGKNIKESLLEIMAEHFPSFNSGQYKVIHQPIEAHQIITAGAGTGKTHVMIDRVLFLLMTGGISLKLIIMITFTNASTTEMKKRLEEKFIMLFNLTSNSQFLLFAEEVKGMKISTIHSFARSILKQLAHEIGYGQNIQMRSFKFEKKRIVYELLNEFFSIRSVEQFLSTKLKDYEFVDFVCELWEEMEKKGLTSEETERIDWGIVSGEKATVIHEMLRYIFKHCEARLDSLKYEENAITMGDLIRKLKVFTKSRNKMIQLSKDHFIFVDEFQDSDAIQIELLASLQKFLQYRLFVVGDIKQAIYRFRGADYKSFQELQDMTKGVAYTQTELQLNYRSSASLLDKMHPLFECWHKQGWLTYGKTDRLMSNEASQFPNKDWHVSASFEEDLKKALETLPEKQDKIALIVRTNHHAKRIKEYCISNNISTSENLDGTFFKSMPVLHLKTLVEALLYSNEPKFVLNALQTPYFGCVIPYSTLVPFGGNKGRIMSFIHACTNNDFKQYVLSLRTLAPMTVIQKIIFDKQLFIRLPDYMEKKLLEENEEKRCSKEAIELAVLRYEKNLQHLMTLIERNFPSQHVTLQMLRDWLQLQISTNRTENEPILNQSAAQVEITTVHRSKGLEYHTVFLPITNSPFNAVGQQYFLEEKSEQTDKEKVKKLGWKVKVEVERDSVEYENNHFQVLKAYEDYEQFKEETRLLYVALTRAKQRVYITIPKKIFGECWAKILIRGGLLDRLEALK</sequence>
<evidence type="ECO:0000256" key="10">
    <source>
        <dbReference type="PROSITE-ProRule" id="PRU00560"/>
    </source>
</evidence>
<keyword evidence="6" id="KW-0413">Isomerase</keyword>
<gene>
    <name evidence="12" type="ORF">B4147_1089</name>
</gene>
<dbReference type="PROSITE" id="PS51198">
    <property type="entry name" value="UVRD_HELICASE_ATP_BIND"/>
    <property type="match status" value="1"/>
</dbReference>
<dbReference type="GO" id="GO:0005524">
    <property type="term" value="F:ATP binding"/>
    <property type="evidence" value="ECO:0007669"/>
    <property type="project" value="UniProtKB-UniRule"/>
</dbReference>
<comment type="catalytic activity">
    <reaction evidence="9">
        <text>ATP + H2O = ADP + phosphate + H(+)</text>
        <dbReference type="Rhea" id="RHEA:13065"/>
        <dbReference type="ChEBI" id="CHEBI:15377"/>
        <dbReference type="ChEBI" id="CHEBI:15378"/>
        <dbReference type="ChEBI" id="CHEBI:30616"/>
        <dbReference type="ChEBI" id="CHEBI:43474"/>
        <dbReference type="ChEBI" id="CHEBI:456216"/>
        <dbReference type="EC" id="5.6.2.4"/>
    </reaction>
</comment>
<feature type="binding site" evidence="10">
    <location>
        <begin position="321"/>
        <end position="328"/>
    </location>
    <ligand>
        <name>ATP</name>
        <dbReference type="ChEBI" id="CHEBI:30616"/>
    </ligand>
</feature>
<evidence type="ECO:0000259" key="11">
    <source>
        <dbReference type="PROSITE" id="PS51198"/>
    </source>
</evidence>
<dbReference type="PANTHER" id="PTHR11070">
    <property type="entry name" value="UVRD / RECB / PCRA DNA HELICASE FAMILY MEMBER"/>
    <property type="match status" value="1"/>
</dbReference>
<organism evidence="12 13">
    <name type="scientific">Bacillus wiedmannii</name>
    <dbReference type="NCBI Taxonomy" id="1890302"/>
    <lineage>
        <taxon>Bacteria</taxon>
        <taxon>Bacillati</taxon>
        <taxon>Bacillota</taxon>
        <taxon>Bacilli</taxon>
        <taxon>Bacillales</taxon>
        <taxon>Bacillaceae</taxon>
        <taxon>Bacillus</taxon>
        <taxon>Bacillus cereus group</taxon>
    </lineage>
</organism>
<evidence type="ECO:0000256" key="6">
    <source>
        <dbReference type="ARBA" id="ARBA00023235"/>
    </source>
</evidence>
<dbReference type="PATRIC" id="fig|1396.433.peg.141"/>
<dbReference type="Pfam" id="PF00580">
    <property type="entry name" value="UvrD-helicase"/>
    <property type="match status" value="1"/>
</dbReference>
<dbReference type="GO" id="GO:0016887">
    <property type="term" value="F:ATP hydrolysis activity"/>
    <property type="evidence" value="ECO:0007669"/>
    <property type="project" value="RHEA"/>
</dbReference>
<dbReference type="SUPFAM" id="SSF52540">
    <property type="entry name" value="P-loop containing nucleoside triphosphate hydrolases"/>
    <property type="match status" value="1"/>
</dbReference>
<dbReference type="Gene3D" id="1.10.486.10">
    <property type="entry name" value="PCRA, domain 4"/>
    <property type="match status" value="1"/>
</dbReference>
<keyword evidence="4 10" id="KW-0347">Helicase</keyword>
<evidence type="ECO:0000256" key="1">
    <source>
        <dbReference type="ARBA" id="ARBA00009922"/>
    </source>
</evidence>
<accession>A0A0G8CQV6</accession>
<evidence type="ECO:0000256" key="3">
    <source>
        <dbReference type="ARBA" id="ARBA00022801"/>
    </source>
</evidence>
<comment type="caution">
    <text evidence="12">The sequence shown here is derived from an EMBL/GenBank/DDBJ whole genome shotgun (WGS) entry which is preliminary data.</text>
</comment>
<protein>
    <recommendedName>
        <fullName evidence="8">DNA 3'-5' helicase</fullName>
        <ecNumber evidence="8">5.6.2.4</ecNumber>
    </recommendedName>
</protein>
<keyword evidence="5 10" id="KW-0067">ATP-binding</keyword>
<dbReference type="RefSeq" id="WP_046957186.1">
    <property type="nucleotide sequence ID" value="NZ_LCYN01000001.1"/>
</dbReference>
<proteinExistence type="inferred from homology"/>
<name>A0A0G8CQV6_9BACI</name>
<dbReference type="InterPro" id="IPR027417">
    <property type="entry name" value="P-loop_NTPase"/>
</dbReference>
<dbReference type="Pfam" id="PF08378">
    <property type="entry name" value="NERD"/>
    <property type="match status" value="1"/>
</dbReference>
<evidence type="ECO:0000256" key="9">
    <source>
        <dbReference type="ARBA" id="ARBA00048988"/>
    </source>
</evidence>
<dbReference type="Pfam" id="PF13361">
    <property type="entry name" value="UvrD_C"/>
    <property type="match status" value="1"/>
</dbReference>
<dbReference type="GO" id="GO:0000725">
    <property type="term" value="P:recombinational repair"/>
    <property type="evidence" value="ECO:0007669"/>
    <property type="project" value="TreeGrafter"/>
</dbReference>
<dbReference type="AlphaFoldDB" id="A0A0G8CQV6"/>